<dbReference type="AlphaFoldDB" id="A0A812LG50"/>
<comment type="caution">
    <text evidence="1">The sequence shown here is derived from an EMBL/GenBank/DDBJ whole genome shotgun (WGS) entry which is preliminary data.</text>
</comment>
<dbReference type="EMBL" id="CAJNDS010000990">
    <property type="protein sequence ID" value="CAE7242863.1"/>
    <property type="molecule type" value="Genomic_DNA"/>
</dbReference>
<dbReference type="Proteomes" id="UP000604046">
    <property type="component" value="Unassembled WGS sequence"/>
</dbReference>
<evidence type="ECO:0000313" key="1">
    <source>
        <dbReference type="EMBL" id="CAE7242863.1"/>
    </source>
</evidence>
<keyword evidence="2" id="KW-1185">Reference proteome</keyword>
<organism evidence="1 2">
    <name type="scientific">Symbiodinium natans</name>
    <dbReference type="NCBI Taxonomy" id="878477"/>
    <lineage>
        <taxon>Eukaryota</taxon>
        <taxon>Sar</taxon>
        <taxon>Alveolata</taxon>
        <taxon>Dinophyceae</taxon>
        <taxon>Suessiales</taxon>
        <taxon>Symbiodiniaceae</taxon>
        <taxon>Symbiodinium</taxon>
    </lineage>
</organism>
<gene>
    <name evidence="1" type="ORF">SNAT2548_LOCUS11211</name>
</gene>
<reference evidence="1" key="1">
    <citation type="submission" date="2021-02" db="EMBL/GenBank/DDBJ databases">
        <authorList>
            <person name="Dougan E. K."/>
            <person name="Rhodes N."/>
            <person name="Thang M."/>
            <person name="Chan C."/>
        </authorList>
    </citation>
    <scope>NUCLEOTIDE SEQUENCE</scope>
</reference>
<evidence type="ECO:0000313" key="2">
    <source>
        <dbReference type="Proteomes" id="UP000604046"/>
    </source>
</evidence>
<proteinExistence type="predicted"/>
<name>A0A812LG50_9DINO</name>
<accession>A0A812LG50</accession>
<protein>
    <submittedName>
        <fullName evidence="1">Uncharacterized protein</fullName>
    </submittedName>
</protein>
<dbReference type="OrthoDB" id="421724at2759"/>
<sequence>MGQESEALASENVFQQNHTLTSLVHEAAKAPLSDHQIERLHHLDRLHYAELHQDQDRDQHCQEREQMARDEPDHWSLHHEDINAYMDCLCVQRKPSLVCEAIHHEGMLDAADHAVQLMQEHFDELNADKSQQPPIAWHRGMSELQTYSNSSQELGFAIPLGPCDADALACNVCVKGICLSVPFPKAGRICAQQDRFAVRNSGSVAKAEAVVHYKFLGLPA</sequence>